<organism evidence="2 3">
    <name type="scientific">Desulfosporosinus youngiae DSM 17734</name>
    <dbReference type="NCBI Taxonomy" id="768710"/>
    <lineage>
        <taxon>Bacteria</taxon>
        <taxon>Bacillati</taxon>
        <taxon>Bacillota</taxon>
        <taxon>Clostridia</taxon>
        <taxon>Eubacteriales</taxon>
        <taxon>Desulfitobacteriaceae</taxon>
        <taxon>Desulfosporosinus</taxon>
    </lineage>
</organism>
<accession>H5Y0T0</accession>
<evidence type="ECO:0000256" key="1">
    <source>
        <dbReference type="SAM" id="Phobius"/>
    </source>
</evidence>
<proteinExistence type="predicted"/>
<gene>
    <name evidence="2" type="ORF">DesyoDRAFT_5412</name>
</gene>
<keyword evidence="1" id="KW-1133">Transmembrane helix</keyword>
<keyword evidence="1" id="KW-0812">Transmembrane</keyword>
<dbReference type="RefSeq" id="WP_007787662.1">
    <property type="nucleotide sequence ID" value="NZ_CM001441.1"/>
</dbReference>
<evidence type="ECO:0000313" key="3">
    <source>
        <dbReference type="Proteomes" id="UP000005104"/>
    </source>
</evidence>
<evidence type="ECO:0000313" key="2">
    <source>
        <dbReference type="EMBL" id="EHQ92336.1"/>
    </source>
</evidence>
<name>H5Y0T0_9FIRM</name>
<reference evidence="2 3" key="1">
    <citation type="submission" date="2011-11" db="EMBL/GenBank/DDBJ databases">
        <title>The Noncontiguous Finished genome of Desulfosporosinus youngiae DSM 17734.</title>
        <authorList>
            <consortium name="US DOE Joint Genome Institute (JGI-PGF)"/>
            <person name="Lucas S."/>
            <person name="Han J."/>
            <person name="Lapidus A."/>
            <person name="Cheng J.-F."/>
            <person name="Goodwin L."/>
            <person name="Pitluck S."/>
            <person name="Peters L."/>
            <person name="Ovchinnikova G."/>
            <person name="Lu M."/>
            <person name="Land M.L."/>
            <person name="Hauser L."/>
            <person name="Pester M."/>
            <person name="Spring S."/>
            <person name="Ollivier B."/>
            <person name="Rattei T."/>
            <person name="Klenk H.-P."/>
            <person name="Wagner M."/>
            <person name="Loy A."/>
            <person name="Woyke T.J."/>
        </authorList>
    </citation>
    <scope>NUCLEOTIDE SEQUENCE [LARGE SCALE GENOMIC DNA]</scope>
    <source>
        <strain evidence="2 3">DSM 17734</strain>
    </source>
</reference>
<feature type="transmembrane region" description="Helical" evidence="1">
    <location>
        <begin position="80"/>
        <end position="101"/>
    </location>
</feature>
<protein>
    <submittedName>
        <fullName evidence="2">Uncharacterized protein</fullName>
    </submittedName>
</protein>
<dbReference type="HOGENOM" id="CLU_2117121_0_0_9"/>
<dbReference type="AlphaFoldDB" id="H5Y0T0"/>
<dbReference type="Proteomes" id="UP000005104">
    <property type="component" value="Chromosome"/>
</dbReference>
<keyword evidence="3" id="KW-1185">Reference proteome</keyword>
<keyword evidence="1" id="KW-0472">Membrane</keyword>
<dbReference type="EMBL" id="CM001441">
    <property type="protein sequence ID" value="EHQ92336.1"/>
    <property type="molecule type" value="Genomic_DNA"/>
</dbReference>
<sequence>MFNILRNNRYNSLKVNDAYAEYEEEHDTHENLDDDVHRIVESLKRRAAFESCISSIEVEEDYTLFNGICNKVQGIARKRWFKEAAIIAAILLFKTGLFMSYREAHKVNLEIPDL</sequence>